<evidence type="ECO:0000256" key="8">
    <source>
        <dbReference type="SAM" id="Coils"/>
    </source>
</evidence>
<dbReference type="EMBL" id="CP032157">
    <property type="protein sequence ID" value="AXY76411.1"/>
    <property type="molecule type" value="Genomic_DNA"/>
</dbReference>
<keyword evidence="11" id="KW-1185">Reference proteome</keyword>
<dbReference type="Proteomes" id="UP000263900">
    <property type="component" value="Chromosome"/>
</dbReference>
<keyword evidence="9" id="KW-0732">Signal</keyword>
<gene>
    <name evidence="10" type="ORF">D3H65_21495</name>
</gene>
<keyword evidence="5" id="KW-0812">Transmembrane</keyword>
<keyword evidence="6" id="KW-0472">Membrane</keyword>
<dbReference type="InterPro" id="IPR051906">
    <property type="entry name" value="TolC-like"/>
</dbReference>
<dbReference type="OrthoDB" id="367883at2"/>
<dbReference type="RefSeq" id="WP_119052288.1">
    <property type="nucleotide sequence ID" value="NZ_CP032157.1"/>
</dbReference>
<accession>A0A3B7N230</accession>
<dbReference type="GO" id="GO:0015562">
    <property type="term" value="F:efflux transmembrane transporter activity"/>
    <property type="evidence" value="ECO:0007669"/>
    <property type="project" value="InterPro"/>
</dbReference>
<reference evidence="10 11" key="1">
    <citation type="submission" date="2018-09" db="EMBL/GenBank/DDBJ databases">
        <title>Genome sequencing of strain 6GH32-13.</title>
        <authorList>
            <person name="Weon H.-Y."/>
            <person name="Heo J."/>
            <person name="Kwon S.-W."/>
        </authorList>
    </citation>
    <scope>NUCLEOTIDE SEQUENCE [LARGE SCALE GENOMIC DNA]</scope>
    <source>
        <strain evidence="10 11">5GH32-13</strain>
    </source>
</reference>
<comment type="similarity">
    <text evidence="2">Belongs to the outer membrane factor (OMF) (TC 1.B.17) family.</text>
</comment>
<evidence type="ECO:0000256" key="3">
    <source>
        <dbReference type="ARBA" id="ARBA00022448"/>
    </source>
</evidence>
<evidence type="ECO:0000313" key="10">
    <source>
        <dbReference type="EMBL" id="AXY76411.1"/>
    </source>
</evidence>
<dbReference type="GO" id="GO:1990281">
    <property type="term" value="C:efflux pump complex"/>
    <property type="evidence" value="ECO:0007669"/>
    <property type="project" value="TreeGrafter"/>
</dbReference>
<keyword evidence="4" id="KW-1134">Transmembrane beta strand</keyword>
<dbReference type="Pfam" id="PF02321">
    <property type="entry name" value="OEP"/>
    <property type="match status" value="1"/>
</dbReference>
<feature type="coiled-coil region" evidence="8">
    <location>
        <begin position="345"/>
        <end position="372"/>
    </location>
</feature>
<feature type="chain" id="PRO_5017819517" evidence="9">
    <location>
        <begin position="28"/>
        <end position="450"/>
    </location>
</feature>
<dbReference type="InterPro" id="IPR003423">
    <property type="entry name" value="OMP_efflux"/>
</dbReference>
<dbReference type="SUPFAM" id="SSF56954">
    <property type="entry name" value="Outer membrane efflux proteins (OEP)"/>
    <property type="match status" value="1"/>
</dbReference>
<name>A0A3B7N230_9BACT</name>
<evidence type="ECO:0000256" key="1">
    <source>
        <dbReference type="ARBA" id="ARBA00004442"/>
    </source>
</evidence>
<evidence type="ECO:0000256" key="5">
    <source>
        <dbReference type="ARBA" id="ARBA00022692"/>
    </source>
</evidence>
<feature type="signal peptide" evidence="9">
    <location>
        <begin position="1"/>
        <end position="27"/>
    </location>
</feature>
<evidence type="ECO:0000256" key="9">
    <source>
        <dbReference type="SAM" id="SignalP"/>
    </source>
</evidence>
<keyword evidence="7" id="KW-0998">Cell outer membrane</keyword>
<evidence type="ECO:0000256" key="2">
    <source>
        <dbReference type="ARBA" id="ARBA00007613"/>
    </source>
</evidence>
<evidence type="ECO:0000256" key="7">
    <source>
        <dbReference type="ARBA" id="ARBA00023237"/>
    </source>
</evidence>
<protein>
    <submittedName>
        <fullName evidence="10">TolC family protein</fullName>
    </submittedName>
</protein>
<dbReference type="AlphaFoldDB" id="A0A3B7N230"/>
<comment type="subcellular location">
    <subcellularLocation>
        <location evidence="1">Cell outer membrane</location>
    </subcellularLocation>
</comment>
<sequence>MRPYQVRRSKSLLLLFLTGLAVHYSTAQETQHAFSARQAVDYALKNSSRVKNALTDIKIQLQTNREVTSAALPKLDGFVSGTNYMDIPTQLIPGEFFQQPGTYIPVQFGTRYNVLYGVELKQLLFDGQVFVGLQARDASIEYANLNVAVTTEVIKANVYKIYYQLVVGKKQIEVFDINIARTEKLLHDTRELFKNGFQEKLDMDKVSVNLSNLRTEKLKIENRLKTGNVALKYLMGMPIKENLILTDTVNEAVIKEDLLSPDSLQFENRKEYQLLKSLEKLNTYNIKRYRMSYLPTVSLTGGYSQNAQRNKFNFFKSGEPWFKSTSIGVRIDVPIFDGFAKDSRIKSARLELEKTQTNIADLKNNIASEIDTARISLQNALVTMDAQKTNMELAEQVYNQTKLKYEQGLGSNLEVTNAEADLKTAQNNYFSSLYDAVVAKIEYLRATGRL</sequence>
<dbReference type="PANTHER" id="PTHR30026:SF20">
    <property type="entry name" value="OUTER MEMBRANE PROTEIN TOLC"/>
    <property type="match status" value="1"/>
</dbReference>
<dbReference type="Gene3D" id="1.20.1600.10">
    <property type="entry name" value="Outer membrane efflux proteins (OEP)"/>
    <property type="match status" value="1"/>
</dbReference>
<keyword evidence="8" id="KW-0175">Coiled coil</keyword>
<dbReference type="GO" id="GO:0009279">
    <property type="term" value="C:cell outer membrane"/>
    <property type="evidence" value="ECO:0007669"/>
    <property type="project" value="UniProtKB-SubCell"/>
</dbReference>
<keyword evidence="3" id="KW-0813">Transport</keyword>
<dbReference type="KEGG" id="pseg:D3H65_21495"/>
<evidence type="ECO:0000256" key="4">
    <source>
        <dbReference type="ARBA" id="ARBA00022452"/>
    </source>
</evidence>
<dbReference type="PANTHER" id="PTHR30026">
    <property type="entry name" value="OUTER MEMBRANE PROTEIN TOLC"/>
    <property type="match status" value="1"/>
</dbReference>
<organism evidence="10 11">
    <name type="scientific">Paraflavitalea soli</name>
    <dbReference type="NCBI Taxonomy" id="2315862"/>
    <lineage>
        <taxon>Bacteria</taxon>
        <taxon>Pseudomonadati</taxon>
        <taxon>Bacteroidota</taxon>
        <taxon>Chitinophagia</taxon>
        <taxon>Chitinophagales</taxon>
        <taxon>Chitinophagaceae</taxon>
        <taxon>Paraflavitalea</taxon>
    </lineage>
</organism>
<evidence type="ECO:0000256" key="6">
    <source>
        <dbReference type="ARBA" id="ARBA00023136"/>
    </source>
</evidence>
<evidence type="ECO:0000313" key="11">
    <source>
        <dbReference type="Proteomes" id="UP000263900"/>
    </source>
</evidence>
<proteinExistence type="inferred from homology"/>
<dbReference type="GO" id="GO:0015288">
    <property type="term" value="F:porin activity"/>
    <property type="evidence" value="ECO:0007669"/>
    <property type="project" value="TreeGrafter"/>
</dbReference>